<dbReference type="NCBIfam" id="NF006140">
    <property type="entry name" value="PRK08290.1"/>
    <property type="match status" value="1"/>
</dbReference>
<dbReference type="PANTHER" id="PTHR43802:SF1">
    <property type="entry name" value="IP11341P-RELATED"/>
    <property type="match status" value="1"/>
</dbReference>
<dbReference type="CDD" id="cd06558">
    <property type="entry name" value="crotonase-like"/>
    <property type="match status" value="1"/>
</dbReference>
<dbReference type="Proteomes" id="UP000237752">
    <property type="component" value="Unassembled WGS sequence"/>
</dbReference>
<name>A0A2T0ZEI9_9ACTN</name>
<organism evidence="2 3">
    <name type="scientific">Antricoccus suffuscus</name>
    <dbReference type="NCBI Taxonomy" id="1629062"/>
    <lineage>
        <taxon>Bacteria</taxon>
        <taxon>Bacillati</taxon>
        <taxon>Actinomycetota</taxon>
        <taxon>Actinomycetes</taxon>
        <taxon>Geodermatophilales</taxon>
        <taxon>Antricoccaceae</taxon>
        <taxon>Antricoccus</taxon>
    </lineage>
</organism>
<proteinExistence type="inferred from homology"/>
<dbReference type="EMBL" id="PVUE01000023">
    <property type="protein sequence ID" value="PRZ34772.1"/>
    <property type="molecule type" value="Genomic_DNA"/>
</dbReference>
<comment type="similarity">
    <text evidence="1">Belongs to the enoyl-CoA hydratase/isomerase family.</text>
</comment>
<evidence type="ECO:0000256" key="1">
    <source>
        <dbReference type="ARBA" id="ARBA00005254"/>
    </source>
</evidence>
<dbReference type="GO" id="GO:0003824">
    <property type="term" value="F:catalytic activity"/>
    <property type="evidence" value="ECO:0007669"/>
    <property type="project" value="UniProtKB-ARBA"/>
</dbReference>
<dbReference type="OrthoDB" id="9807606at2"/>
<dbReference type="SUPFAM" id="SSF52096">
    <property type="entry name" value="ClpP/crotonase"/>
    <property type="match status" value="1"/>
</dbReference>
<comment type="caution">
    <text evidence="2">The sequence shown here is derived from an EMBL/GenBank/DDBJ whole genome shotgun (WGS) entry which is preliminary data.</text>
</comment>
<reference evidence="2 3" key="1">
    <citation type="submission" date="2018-03" db="EMBL/GenBank/DDBJ databases">
        <title>Genomic Encyclopedia of Archaeal and Bacterial Type Strains, Phase II (KMG-II): from individual species to whole genera.</title>
        <authorList>
            <person name="Goeker M."/>
        </authorList>
    </citation>
    <scope>NUCLEOTIDE SEQUENCE [LARGE SCALE GENOMIC DNA]</scope>
    <source>
        <strain evidence="2 3">DSM 100065</strain>
    </source>
</reference>
<evidence type="ECO:0000313" key="3">
    <source>
        <dbReference type="Proteomes" id="UP000237752"/>
    </source>
</evidence>
<dbReference type="PANTHER" id="PTHR43802">
    <property type="entry name" value="ENOYL-COA HYDRATASE"/>
    <property type="match status" value="1"/>
</dbReference>
<dbReference type="Pfam" id="PF00378">
    <property type="entry name" value="ECH_1"/>
    <property type="match status" value="2"/>
</dbReference>
<dbReference type="AlphaFoldDB" id="A0A2T0ZEI9"/>
<dbReference type="InterPro" id="IPR029045">
    <property type="entry name" value="ClpP/crotonase-like_dom_sf"/>
</dbReference>
<dbReference type="Gene3D" id="3.90.226.10">
    <property type="entry name" value="2-enoyl-CoA Hydratase, Chain A, domain 1"/>
    <property type="match status" value="1"/>
</dbReference>
<protein>
    <submittedName>
        <fullName evidence="2">Enoyl-CoA hydratase</fullName>
    </submittedName>
</protein>
<accession>A0A2T0ZEI9</accession>
<gene>
    <name evidence="2" type="ORF">CLV47_1234</name>
</gene>
<sequence length="298" mass="32546">MPFFGALVREDETLAQRAAGSIRYDVPRSKVARVTLARPDARNAQDTRLLHELNDAFDRAAQDDEISVIVLAADGPHFSAGHDLRESPEDQAMDQYRTVGTWCGFGCEGAERQMAREKEIYIGFSERWRNIPKPTIAQVQGKTIAGGLMLAWPCDLIVASEDAEFIDNTVRMGVPGAEFFQHAYEVGVRKAKEMLFTAQPVTAAQALTLGMVNQVVAVDQLESTVLALAENIAQKPLFALKLAKEAVNTAQDAQGRVTAMSTAFAMHQLAHTHNLAVHGSLIDPSFMRPGATNERGAK</sequence>
<evidence type="ECO:0000313" key="2">
    <source>
        <dbReference type="EMBL" id="PRZ34772.1"/>
    </source>
</evidence>
<keyword evidence="3" id="KW-1185">Reference proteome</keyword>
<dbReference type="InterPro" id="IPR001753">
    <property type="entry name" value="Enoyl-CoA_hydra/iso"/>
</dbReference>